<keyword evidence="2" id="KW-1185">Reference proteome</keyword>
<gene>
    <name evidence="1" type="ORF">VOP03_11095</name>
</gene>
<sequence length="223" mass="26377">MGKQSHFRFNKQERSGIFFLLLITTVLQGGCYHVKAKPSQRESNFALDTEEQSKMDSLKNHQLEASVKTYPFNPNYITDYKGYTLGLSTSQLDRLFAFREGSKFVNSAKEFQTVTQVSDSLLDQSSPYFKFPDWVTTNQSIIKKKTYNRERNQGEEYQLGFCRRVEINLWYWGILSERVTKFRDRLGGFLVKEQLYDVYGLKTDVGKKCCFGFRFWRFHRYKK</sequence>
<protein>
    <submittedName>
        <fullName evidence="1">Helix-hairpin-helix domain-containing protein</fullName>
    </submittedName>
</protein>
<name>A0ABU6IRY4_9FLAO</name>
<dbReference type="Proteomes" id="UP001355298">
    <property type="component" value="Unassembled WGS sequence"/>
</dbReference>
<evidence type="ECO:0000313" key="2">
    <source>
        <dbReference type="Proteomes" id="UP001355298"/>
    </source>
</evidence>
<comment type="caution">
    <text evidence="1">The sequence shown here is derived from an EMBL/GenBank/DDBJ whole genome shotgun (WGS) entry which is preliminary data.</text>
</comment>
<proteinExistence type="predicted"/>
<accession>A0ABU6IRY4</accession>
<dbReference type="RefSeq" id="WP_326278845.1">
    <property type="nucleotide sequence ID" value="NZ_JAYKYV010000008.1"/>
</dbReference>
<organism evidence="1 2">
    <name type="scientific">Flagellimonas halotolerans</name>
    <dbReference type="NCBI Taxonomy" id="3112164"/>
    <lineage>
        <taxon>Bacteria</taxon>
        <taxon>Pseudomonadati</taxon>
        <taxon>Bacteroidota</taxon>
        <taxon>Flavobacteriia</taxon>
        <taxon>Flavobacteriales</taxon>
        <taxon>Flavobacteriaceae</taxon>
        <taxon>Flagellimonas</taxon>
    </lineage>
</organism>
<evidence type="ECO:0000313" key="1">
    <source>
        <dbReference type="EMBL" id="MEC4265890.1"/>
    </source>
</evidence>
<dbReference type="EMBL" id="JAYMGW010000008">
    <property type="protein sequence ID" value="MEC4265890.1"/>
    <property type="molecule type" value="Genomic_DNA"/>
</dbReference>
<reference evidence="1 2" key="1">
    <citation type="submission" date="2024-01" db="EMBL/GenBank/DDBJ databases">
        <title>The strains designed SYSU M86414 and SYSU M84420 isolated from the marine sediment in San Sha City (Hainan Province, China).</title>
        <authorList>
            <person name="Guo D."/>
        </authorList>
    </citation>
    <scope>NUCLEOTIDE SEQUENCE [LARGE SCALE GENOMIC DNA]</scope>
    <source>
        <strain evidence="1 2">SYSU M84420</strain>
    </source>
</reference>